<reference evidence="2" key="1">
    <citation type="journal article" date="2019" name="Int. J. Syst. Evol. Microbiol.">
        <title>The Global Catalogue of Microorganisms (GCM) 10K type strain sequencing project: providing services to taxonomists for standard genome sequencing and annotation.</title>
        <authorList>
            <consortium name="The Broad Institute Genomics Platform"/>
            <consortium name="The Broad Institute Genome Sequencing Center for Infectious Disease"/>
            <person name="Wu L."/>
            <person name="Ma J."/>
        </authorList>
    </citation>
    <scope>NUCLEOTIDE SEQUENCE [LARGE SCALE GENOMIC DNA]</scope>
    <source>
        <strain evidence="2">JCM 15672</strain>
    </source>
</reference>
<keyword evidence="2" id="KW-1185">Reference proteome</keyword>
<evidence type="ECO:0000313" key="2">
    <source>
        <dbReference type="Proteomes" id="UP001501196"/>
    </source>
</evidence>
<name>A0ABP5GGN8_9MICO</name>
<dbReference type="EMBL" id="BAAAPW010000008">
    <property type="protein sequence ID" value="GAA2045685.1"/>
    <property type="molecule type" value="Genomic_DNA"/>
</dbReference>
<gene>
    <name evidence="1" type="ORF">GCM10009819_36480</name>
</gene>
<evidence type="ECO:0000313" key="1">
    <source>
        <dbReference type="EMBL" id="GAA2045685.1"/>
    </source>
</evidence>
<comment type="caution">
    <text evidence="1">The sequence shown here is derived from an EMBL/GenBank/DDBJ whole genome shotgun (WGS) entry which is preliminary data.</text>
</comment>
<protein>
    <submittedName>
        <fullName evidence="1">Uncharacterized protein</fullName>
    </submittedName>
</protein>
<dbReference type="RefSeq" id="WP_344378515.1">
    <property type="nucleotide sequence ID" value="NZ_BAAAPW010000008.1"/>
</dbReference>
<sequence length="83" mass="9368">MTYRGATISDALDVEPISQTTWRVSDRREGGGASRILGYLHEVADGYEMLWMRPRPGVTRRYGSFADAVDDTARRLGTMRMRG</sequence>
<dbReference type="Proteomes" id="UP001501196">
    <property type="component" value="Unassembled WGS sequence"/>
</dbReference>
<proteinExistence type="predicted"/>
<accession>A0ABP5GGN8</accession>
<organism evidence="1 2">
    <name type="scientific">Agromyces tropicus</name>
    <dbReference type="NCBI Taxonomy" id="555371"/>
    <lineage>
        <taxon>Bacteria</taxon>
        <taxon>Bacillati</taxon>
        <taxon>Actinomycetota</taxon>
        <taxon>Actinomycetes</taxon>
        <taxon>Micrococcales</taxon>
        <taxon>Microbacteriaceae</taxon>
        <taxon>Agromyces</taxon>
    </lineage>
</organism>